<organism evidence="4 5">
    <name type="scientific">Piscinibacter terrae</name>
    <dbReference type="NCBI Taxonomy" id="2496871"/>
    <lineage>
        <taxon>Bacteria</taxon>
        <taxon>Pseudomonadati</taxon>
        <taxon>Pseudomonadota</taxon>
        <taxon>Betaproteobacteria</taxon>
        <taxon>Burkholderiales</taxon>
        <taxon>Sphaerotilaceae</taxon>
        <taxon>Piscinibacter</taxon>
    </lineage>
</organism>
<evidence type="ECO:0000256" key="1">
    <source>
        <dbReference type="SAM" id="MobiDB-lite"/>
    </source>
</evidence>
<dbReference type="Pfam" id="PF17991">
    <property type="entry name" value="Thioredoxin_10"/>
    <property type="match status" value="1"/>
</dbReference>
<keyword evidence="2" id="KW-0472">Membrane</keyword>
<dbReference type="EMBL" id="QUSW01000001">
    <property type="protein sequence ID" value="RQP25888.1"/>
    <property type="molecule type" value="Genomic_DNA"/>
</dbReference>
<reference evidence="4 5" key="1">
    <citation type="submission" date="2018-08" db="EMBL/GenBank/DDBJ databases">
        <authorList>
            <person name="Khan S.A."/>
            <person name="Jeon C.O."/>
            <person name="Chun B.H."/>
            <person name="Jeong S.E."/>
        </authorList>
    </citation>
    <scope>NUCLEOTIDE SEQUENCE [LARGE SCALE GENOMIC DNA]</scope>
    <source>
        <strain evidence="4 5">S-16</strain>
    </source>
</reference>
<dbReference type="InterPro" id="IPR041017">
    <property type="entry name" value="Thioredoxin_10"/>
</dbReference>
<comment type="caution">
    <text evidence="4">The sequence shown here is derived from an EMBL/GenBank/DDBJ whole genome shotgun (WGS) entry which is preliminary data.</text>
</comment>
<proteinExistence type="predicted"/>
<dbReference type="SUPFAM" id="SSF52833">
    <property type="entry name" value="Thioredoxin-like"/>
    <property type="match status" value="1"/>
</dbReference>
<dbReference type="Gene3D" id="2.60.120.260">
    <property type="entry name" value="Galactose-binding domain-like"/>
    <property type="match status" value="1"/>
</dbReference>
<feature type="transmembrane region" description="Helical" evidence="2">
    <location>
        <begin position="50"/>
        <end position="72"/>
    </location>
</feature>
<feature type="domain" description="Thioredoxin" evidence="3">
    <location>
        <begin position="77"/>
        <end position="228"/>
    </location>
</feature>
<dbReference type="PROSITE" id="PS51352">
    <property type="entry name" value="THIOREDOXIN_2"/>
    <property type="match status" value="1"/>
</dbReference>
<dbReference type="InterPro" id="IPR013766">
    <property type="entry name" value="Thioredoxin_domain"/>
</dbReference>
<dbReference type="InterPro" id="IPR036249">
    <property type="entry name" value="Thioredoxin-like_sf"/>
</dbReference>
<keyword evidence="2" id="KW-1133">Transmembrane helix</keyword>
<protein>
    <recommendedName>
        <fullName evidence="3">Thioredoxin domain-containing protein</fullName>
    </recommendedName>
</protein>
<dbReference type="Gene3D" id="3.40.30.10">
    <property type="entry name" value="Glutaredoxin"/>
    <property type="match status" value="1"/>
</dbReference>
<dbReference type="AlphaFoldDB" id="A0A3N7HU77"/>
<evidence type="ECO:0000313" key="4">
    <source>
        <dbReference type="EMBL" id="RQP25888.1"/>
    </source>
</evidence>
<evidence type="ECO:0000313" key="5">
    <source>
        <dbReference type="Proteomes" id="UP000267464"/>
    </source>
</evidence>
<dbReference type="PANTHER" id="PTHR42852">
    <property type="entry name" value="THIOL:DISULFIDE INTERCHANGE PROTEIN DSBE"/>
    <property type="match status" value="1"/>
</dbReference>
<reference evidence="4 5" key="2">
    <citation type="submission" date="2018-12" db="EMBL/GenBank/DDBJ databases">
        <title>Rhizobacter gummiphilus sp. nov., a rubber-degrading bacterium isolated from the soil of a botanical garden in Japan.</title>
        <authorList>
            <person name="Shunsuke S.S."/>
        </authorList>
    </citation>
    <scope>NUCLEOTIDE SEQUENCE [LARGE SCALE GENOMIC DNA]</scope>
    <source>
        <strain evidence="4 5">S-16</strain>
    </source>
</reference>
<keyword evidence="2" id="KW-0812">Transmembrane</keyword>
<evidence type="ECO:0000256" key="2">
    <source>
        <dbReference type="SAM" id="Phobius"/>
    </source>
</evidence>
<dbReference type="Proteomes" id="UP000267464">
    <property type="component" value="Unassembled WGS sequence"/>
</dbReference>
<dbReference type="CDD" id="cd03012">
    <property type="entry name" value="TlpA_like_DipZ_like"/>
    <property type="match status" value="1"/>
</dbReference>
<evidence type="ECO:0000259" key="3">
    <source>
        <dbReference type="PROSITE" id="PS51352"/>
    </source>
</evidence>
<accession>A0A3N7HU77</accession>
<keyword evidence="5" id="KW-1185">Reference proteome</keyword>
<dbReference type="GO" id="GO:0016491">
    <property type="term" value="F:oxidoreductase activity"/>
    <property type="evidence" value="ECO:0007669"/>
    <property type="project" value="InterPro"/>
</dbReference>
<dbReference type="InterPro" id="IPR013740">
    <property type="entry name" value="Redoxin"/>
</dbReference>
<dbReference type="PANTHER" id="PTHR42852:SF13">
    <property type="entry name" value="PROTEIN DIPZ"/>
    <property type="match status" value="1"/>
</dbReference>
<dbReference type="OrthoDB" id="9811352at2"/>
<sequence>MLLWPPVWPCRRTCAVGRSRASGSAMSYESSSLLDKVRIADKLTRMRSNLIRLISSAIAVLAIGVVASPFAASPDLPPLSRSLPSTSAMPSLDAATGWINSAPLAQADLRGKVVLVDFWTYSCINCLRTLPYVRAWAQKYRAAGLVVVGVHTPEFEFEQQAANVQRAVSDLRIDYPVALDSRHAVWQAFGNRAWPALYFVDAQGRIRHRQYGEGGYEDAERLIQQLLKEAGRGQAVPTGLVAPQGDSTQAAPSAVTAESGETYVGFDRASGFTSSDGALRHAREHTYAGAPSLRTNEWTLAGTWKVEDEFALLRQPGGRITYRFRARDLHLVLGSDNGQPVRFRVSIDGRPPGQDHGADTDAQGRGTVQSQRLYQLVRQASPHAERTFEIEFLDPGVRAYAFTFG</sequence>
<name>A0A3N7HU77_9BURK</name>
<feature type="region of interest" description="Disordered" evidence="1">
    <location>
        <begin position="348"/>
        <end position="367"/>
    </location>
</feature>
<dbReference type="InterPro" id="IPR050553">
    <property type="entry name" value="Thioredoxin_ResA/DsbE_sf"/>
</dbReference>
<dbReference type="Pfam" id="PF08534">
    <property type="entry name" value="Redoxin"/>
    <property type="match status" value="1"/>
</dbReference>
<gene>
    <name evidence="4" type="ORF">DZC73_02215</name>
</gene>